<feature type="signal peptide" evidence="1">
    <location>
        <begin position="1"/>
        <end position="25"/>
    </location>
</feature>
<dbReference type="RefSeq" id="WP_183988142.1">
    <property type="nucleotide sequence ID" value="NZ_JACHHG010000011.1"/>
</dbReference>
<dbReference type="EMBL" id="JACHHG010000011">
    <property type="protein sequence ID" value="MBB6099385.1"/>
    <property type="molecule type" value="Genomic_DNA"/>
</dbReference>
<comment type="caution">
    <text evidence="2">The sequence shown here is derived from an EMBL/GenBank/DDBJ whole genome shotgun (WGS) entry which is preliminary data.</text>
</comment>
<protein>
    <submittedName>
        <fullName evidence="2">Uncharacterized protein</fullName>
    </submittedName>
</protein>
<gene>
    <name evidence="2" type="ORF">HNR42_002826</name>
</gene>
<dbReference type="InterPro" id="IPR047676">
    <property type="entry name" value="FxLYD_dom"/>
</dbReference>
<feature type="chain" id="PRO_5032364922" evidence="1">
    <location>
        <begin position="26"/>
        <end position="135"/>
    </location>
</feature>
<proteinExistence type="predicted"/>
<evidence type="ECO:0000256" key="1">
    <source>
        <dbReference type="SAM" id="SignalP"/>
    </source>
</evidence>
<reference evidence="2 3" key="1">
    <citation type="submission" date="2020-08" db="EMBL/GenBank/DDBJ databases">
        <title>Genomic Encyclopedia of Type Strains, Phase IV (KMG-IV): sequencing the most valuable type-strain genomes for metagenomic binning, comparative biology and taxonomic classification.</title>
        <authorList>
            <person name="Goeker M."/>
        </authorList>
    </citation>
    <scope>NUCLEOTIDE SEQUENCE [LARGE SCALE GENOMIC DNA]</scope>
    <source>
        <strain evidence="2 3">DSM 21458</strain>
    </source>
</reference>
<dbReference type="NCBIfam" id="NF038353">
    <property type="entry name" value="FxLYD_dom"/>
    <property type="match status" value="1"/>
</dbReference>
<organism evidence="2 3">
    <name type="scientific">Deinobacterium chartae</name>
    <dbReference type="NCBI Taxonomy" id="521158"/>
    <lineage>
        <taxon>Bacteria</taxon>
        <taxon>Thermotogati</taxon>
        <taxon>Deinococcota</taxon>
        <taxon>Deinococci</taxon>
        <taxon>Deinococcales</taxon>
        <taxon>Deinococcaceae</taxon>
        <taxon>Deinobacterium</taxon>
    </lineage>
</organism>
<sequence>MNRTARHLGTLGVLLATVLGQTAVAAAPVYKLNVSSWRCQVTGSGVTATGTVRNVGNRAIADLRANLVVLRADQTVIGTTSMSLPIRYLAVGRSSAFQVQMPLGRNKLNGFKGCRVWFRNASVVQIPTTLPPALR</sequence>
<accession>A0A841I6B3</accession>
<dbReference type="AlphaFoldDB" id="A0A841I6B3"/>
<name>A0A841I6B3_9DEIO</name>
<keyword evidence="1" id="KW-0732">Signal</keyword>
<dbReference type="Proteomes" id="UP000569951">
    <property type="component" value="Unassembled WGS sequence"/>
</dbReference>
<evidence type="ECO:0000313" key="3">
    <source>
        <dbReference type="Proteomes" id="UP000569951"/>
    </source>
</evidence>
<evidence type="ECO:0000313" key="2">
    <source>
        <dbReference type="EMBL" id="MBB6099385.1"/>
    </source>
</evidence>
<keyword evidence="3" id="KW-1185">Reference proteome</keyword>